<evidence type="ECO:0000313" key="3">
    <source>
        <dbReference type="Proteomes" id="UP000298218"/>
    </source>
</evidence>
<keyword evidence="3" id="KW-1185">Reference proteome</keyword>
<protein>
    <submittedName>
        <fullName evidence="2">Uncharacterized protein</fullName>
    </submittedName>
</protein>
<dbReference type="OrthoDB" id="5150216at2"/>
<dbReference type="AlphaFoldDB" id="A0A4Y8KSD3"/>
<keyword evidence="1" id="KW-0812">Transmembrane</keyword>
<proteinExistence type="predicted"/>
<dbReference type="RefSeq" id="WP_134173941.1">
    <property type="nucleotide sequence ID" value="NZ_SODI01000001.1"/>
</dbReference>
<name>A0A4Y8KSD3_9MICO</name>
<evidence type="ECO:0000256" key="1">
    <source>
        <dbReference type="SAM" id="Phobius"/>
    </source>
</evidence>
<reference evidence="2 3" key="1">
    <citation type="submission" date="2019-03" db="EMBL/GenBank/DDBJ databases">
        <title>Genomics of glacier-inhabiting Cryobacterium strains.</title>
        <authorList>
            <person name="Liu Q."/>
            <person name="Xin Y.-H."/>
        </authorList>
    </citation>
    <scope>NUCLEOTIDE SEQUENCE [LARGE SCALE GENOMIC DNA]</scope>
    <source>
        <strain evidence="2 3">CGMCC 1.4292</strain>
    </source>
</reference>
<organism evidence="2 3">
    <name type="scientific">Cryobacterium psychrophilum</name>
    <dbReference type="NCBI Taxonomy" id="41988"/>
    <lineage>
        <taxon>Bacteria</taxon>
        <taxon>Bacillati</taxon>
        <taxon>Actinomycetota</taxon>
        <taxon>Actinomycetes</taxon>
        <taxon>Micrococcales</taxon>
        <taxon>Microbacteriaceae</taxon>
        <taxon>Cryobacterium</taxon>
    </lineage>
</organism>
<dbReference type="EMBL" id="SOHQ01000013">
    <property type="protein sequence ID" value="TFD80883.1"/>
    <property type="molecule type" value="Genomic_DNA"/>
</dbReference>
<keyword evidence="1" id="KW-0472">Membrane</keyword>
<feature type="transmembrane region" description="Helical" evidence="1">
    <location>
        <begin position="6"/>
        <end position="25"/>
    </location>
</feature>
<sequence>MPEWLPTIIIAAIAASGAWFTARVTGRTGSYGRIRDLESRVDLVERRNQILWNYNRQLIDHIYQGTPPPPPAMPNGII</sequence>
<gene>
    <name evidence="2" type="ORF">E3T53_04485</name>
</gene>
<evidence type="ECO:0000313" key="2">
    <source>
        <dbReference type="EMBL" id="TFD80883.1"/>
    </source>
</evidence>
<accession>A0A4Y8KSD3</accession>
<comment type="caution">
    <text evidence="2">The sequence shown here is derived from an EMBL/GenBank/DDBJ whole genome shotgun (WGS) entry which is preliminary data.</text>
</comment>
<dbReference type="Proteomes" id="UP000298218">
    <property type="component" value="Unassembled WGS sequence"/>
</dbReference>
<keyword evidence="1" id="KW-1133">Transmembrane helix</keyword>